<proteinExistence type="predicted"/>
<protein>
    <submittedName>
        <fullName evidence="1">Uncharacterized protein</fullName>
    </submittedName>
</protein>
<accession>A0A0E9V329</accession>
<organism evidence="1">
    <name type="scientific">Anguilla anguilla</name>
    <name type="common">European freshwater eel</name>
    <name type="synonym">Muraena anguilla</name>
    <dbReference type="NCBI Taxonomy" id="7936"/>
    <lineage>
        <taxon>Eukaryota</taxon>
        <taxon>Metazoa</taxon>
        <taxon>Chordata</taxon>
        <taxon>Craniata</taxon>
        <taxon>Vertebrata</taxon>
        <taxon>Euteleostomi</taxon>
        <taxon>Actinopterygii</taxon>
        <taxon>Neopterygii</taxon>
        <taxon>Teleostei</taxon>
        <taxon>Anguilliformes</taxon>
        <taxon>Anguillidae</taxon>
        <taxon>Anguilla</taxon>
    </lineage>
</organism>
<reference evidence="1" key="1">
    <citation type="submission" date="2014-11" db="EMBL/GenBank/DDBJ databases">
        <authorList>
            <person name="Amaro Gonzalez C."/>
        </authorList>
    </citation>
    <scope>NUCLEOTIDE SEQUENCE</scope>
</reference>
<sequence>MKVPYSHPRTLNQSQQLTPSFSVMCCSMAITLPNTLCYSHIEKVLYK</sequence>
<dbReference type="EMBL" id="GBXM01036899">
    <property type="protein sequence ID" value="JAH71678.1"/>
    <property type="molecule type" value="Transcribed_RNA"/>
</dbReference>
<evidence type="ECO:0000313" key="1">
    <source>
        <dbReference type="EMBL" id="JAH71678.1"/>
    </source>
</evidence>
<dbReference type="AlphaFoldDB" id="A0A0E9V329"/>
<name>A0A0E9V329_ANGAN</name>
<reference evidence="1" key="2">
    <citation type="journal article" date="2015" name="Fish Shellfish Immunol.">
        <title>Early steps in the European eel (Anguilla anguilla)-Vibrio vulnificus interaction in the gills: Role of the RtxA13 toxin.</title>
        <authorList>
            <person name="Callol A."/>
            <person name="Pajuelo D."/>
            <person name="Ebbesson L."/>
            <person name="Teles M."/>
            <person name="MacKenzie S."/>
            <person name="Amaro C."/>
        </authorList>
    </citation>
    <scope>NUCLEOTIDE SEQUENCE</scope>
</reference>